<dbReference type="Proteomes" id="UP000245683">
    <property type="component" value="Unassembled WGS sequence"/>
</dbReference>
<evidence type="ECO:0000259" key="1">
    <source>
        <dbReference type="Pfam" id="PF01872"/>
    </source>
</evidence>
<dbReference type="AlphaFoldDB" id="A0A317KPN3"/>
<dbReference type="InterPro" id="IPR002734">
    <property type="entry name" value="RibDG_C"/>
</dbReference>
<gene>
    <name evidence="2" type="ORF">DLJ46_00310</name>
</gene>
<dbReference type="OrthoDB" id="3471694at2"/>
<dbReference type="GO" id="GO:0008703">
    <property type="term" value="F:5-amino-6-(5-phosphoribosylamino)uracil reductase activity"/>
    <property type="evidence" value="ECO:0007669"/>
    <property type="project" value="InterPro"/>
</dbReference>
<dbReference type="InterPro" id="IPR024072">
    <property type="entry name" value="DHFR-like_dom_sf"/>
</dbReference>
<dbReference type="Pfam" id="PF01872">
    <property type="entry name" value="RibD_C"/>
    <property type="match status" value="1"/>
</dbReference>
<feature type="domain" description="Bacterial bifunctional deaminase-reductase C-terminal" evidence="1">
    <location>
        <begin position="17"/>
        <end position="201"/>
    </location>
</feature>
<keyword evidence="3" id="KW-1185">Reference proteome</keyword>
<dbReference type="SUPFAM" id="SSF53597">
    <property type="entry name" value="Dihydrofolate reductase-like"/>
    <property type="match status" value="1"/>
</dbReference>
<evidence type="ECO:0000313" key="2">
    <source>
        <dbReference type="EMBL" id="PWU54044.1"/>
    </source>
</evidence>
<dbReference type="GO" id="GO:0009231">
    <property type="term" value="P:riboflavin biosynthetic process"/>
    <property type="evidence" value="ECO:0007669"/>
    <property type="project" value="InterPro"/>
</dbReference>
<accession>A0A317KPN3</accession>
<dbReference type="PANTHER" id="PTHR38011">
    <property type="entry name" value="DIHYDROFOLATE REDUCTASE FAMILY PROTEIN (AFU_ORTHOLOGUE AFUA_8G06820)"/>
    <property type="match status" value="1"/>
</dbReference>
<dbReference type="EMBL" id="QGSV01000022">
    <property type="protein sequence ID" value="PWU54044.1"/>
    <property type="molecule type" value="Genomic_DNA"/>
</dbReference>
<proteinExistence type="predicted"/>
<dbReference type="InterPro" id="IPR050765">
    <property type="entry name" value="Riboflavin_Biosynth_HTPR"/>
</dbReference>
<organism evidence="2 3">
    <name type="scientific">Micromonospora globispora</name>
    <dbReference type="NCBI Taxonomy" id="1450148"/>
    <lineage>
        <taxon>Bacteria</taxon>
        <taxon>Bacillati</taxon>
        <taxon>Actinomycetota</taxon>
        <taxon>Actinomycetes</taxon>
        <taxon>Micromonosporales</taxon>
        <taxon>Micromonosporaceae</taxon>
        <taxon>Micromonospora</taxon>
    </lineage>
</organism>
<comment type="caution">
    <text evidence="2">The sequence shown here is derived from an EMBL/GenBank/DDBJ whole genome shotgun (WGS) entry which is preliminary data.</text>
</comment>
<reference evidence="3" key="1">
    <citation type="submission" date="2018-05" db="EMBL/GenBank/DDBJ databases">
        <title>Micromonospora globispora sp. nov. and Micromonospora rugosa sp. nov., isolated from marine sediment.</title>
        <authorList>
            <person name="Carro L."/>
            <person name="Aysel V."/>
            <person name="Cetin D."/>
            <person name="Igual J.M."/>
            <person name="Klenk H.-P."/>
            <person name="Trujillo M.E."/>
            <person name="Sahin N."/>
        </authorList>
    </citation>
    <scope>NUCLEOTIDE SEQUENCE [LARGE SCALE GENOMIC DNA]</scope>
    <source>
        <strain evidence="3">S2904</strain>
    </source>
</reference>
<evidence type="ECO:0000313" key="3">
    <source>
        <dbReference type="Proteomes" id="UP000245683"/>
    </source>
</evidence>
<protein>
    <submittedName>
        <fullName evidence="2">Deaminase</fullName>
    </submittedName>
</protein>
<dbReference type="Gene3D" id="3.40.430.10">
    <property type="entry name" value="Dihydrofolate Reductase, subunit A"/>
    <property type="match status" value="1"/>
</dbReference>
<name>A0A317KPN3_9ACTN</name>
<sequence length="218" mass="23298">MVRAGARPATEGGTVRLTLTTFLTVDGVMQAPGGADEDRAGGFDLGGWLPPHFDETVGQYMGEVLDRADAFLLGRRTYDIMAAFWPHVTDPAEGGPDNPLNRLPKYVATNRTDELTWAGSHRLEGDLAKAVTELKDRPGRELQVHGSGALARSLMREGLIDTYHLLIFPVVLGRGHRLFADGVPPAGLRLADSRTSGSGVTMLTYESAGAPVFGSVEG</sequence>
<dbReference type="PANTHER" id="PTHR38011:SF2">
    <property type="entry name" value="BIFUNCTIONAL DEAMINASE-REDUCTASE DOMAIN PROTEIN"/>
    <property type="match status" value="1"/>
</dbReference>